<accession>C8PF39</accession>
<comment type="cofactor">
    <cofactor evidence="8">
        <name>[4Fe-4S] cluster</name>
        <dbReference type="ChEBI" id="CHEBI:49883"/>
    </cofactor>
    <text evidence="8">Binds 2 [4Fe-4S] clusters per subunit.</text>
</comment>
<evidence type="ECO:0000256" key="7">
    <source>
        <dbReference type="ARBA" id="ARBA00023014"/>
    </source>
</evidence>
<feature type="binding site" evidence="8">
    <location>
        <position position="127"/>
    </location>
    <ligand>
        <name>[4Fe-4S] cluster</name>
        <dbReference type="ChEBI" id="CHEBI:49883"/>
        <label>2</label>
    </ligand>
</feature>
<dbReference type="eggNOG" id="COG1143">
    <property type="taxonomic scope" value="Bacteria"/>
</dbReference>
<dbReference type="PANTHER" id="PTHR10849">
    <property type="entry name" value="NADH DEHYDROGENASE UBIQUINONE IRON-SULFUR PROTEIN 8, MITOCHONDRIAL"/>
    <property type="match status" value="1"/>
</dbReference>
<feature type="region of interest" description="Disordered" evidence="9">
    <location>
        <begin position="247"/>
        <end position="401"/>
    </location>
</feature>
<evidence type="ECO:0000256" key="3">
    <source>
        <dbReference type="ARBA" id="ARBA00022723"/>
    </source>
</evidence>
<keyword evidence="3 8" id="KW-0479">Metal-binding</keyword>
<dbReference type="STRING" id="824.CGRAC_0318"/>
<keyword evidence="4" id="KW-0677">Repeat</keyword>
<feature type="binding site" evidence="8">
    <location>
        <position position="85"/>
    </location>
    <ligand>
        <name>[4Fe-4S] cluster</name>
        <dbReference type="ChEBI" id="CHEBI:49883"/>
        <label>1</label>
    </ligand>
</feature>
<dbReference type="PROSITE" id="PS51379">
    <property type="entry name" value="4FE4S_FER_2"/>
    <property type="match status" value="2"/>
</dbReference>
<dbReference type="PROSITE" id="PS00198">
    <property type="entry name" value="4FE4S_FER_1"/>
    <property type="match status" value="1"/>
</dbReference>
<comment type="caution">
    <text evidence="11">The sequence shown here is derived from an EMBL/GenBank/DDBJ whole genome shotgun (WGS) entry which is preliminary data.</text>
</comment>
<keyword evidence="8" id="KW-0874">Quinone</keyword>
<feature type="domain" description="4Fe-4S ferredoxin-type" evidence="10">
    <location>
        <begin position="112"/>
        <end position="141"/>
    </location>
</feature>
<keyword evidence="5 8" id="KW-1278">Translocase</keyword>
<evidence type="ECO:0000256" key="8">
    <source>
        <dbReference type="HAMAP-Rule" id="MF_01351"/>
    </source>
</evidence>
<keyword evidence="8" id="KW-1003">Cell membrane</keyword>
<comment type="function">
    <text evidence="8">NDH-1 shuttles electrons from NADH, via FMN and iron-sulfur (Fe-S) centers, to quinones in the respiratory chain. The immediate electron acceptor for the enzyme in this species is believed to be ubiquinone. Couples the redox reaction to proton translocation (for every two electrons transferred, four hydrogen ions are translocated across the cytoplasmic membrane), and thus conserves the redox energy in a proton gradient.</text>
</comment>
<evidence type="ECO:0000256" key="9">
    <source>
        <dbReference type="SAM" id="MobiDB-lite"/>
    </source>
</evidence>
<dbReference type="PANTHER" id="PTHR10849:SF20">
    <property type="entry name" value="NADH DEHYDROGENASE [UBIQUINONE] IRON-SULFUR PROTEIN 8, MITOCHONDRIAL"/>
    <property type="match status" value="1"/>
</dbReference>
<feature type="binding site" evidence="8">
    <location>
        <position position="121"/>
    </location>
    <ligand>
        <name>[4Fe-4S] cluster</name>
        <dbReference type="ChEBI" id="CHEBI:49883"/>
        <label>2</label>
    </ligand>
</feature>
<feature type="binding site" evidence="8">
    <location>
        <position position="82"/>
    </location>
    <ligand>
        <name>[4Fe-4S] cluster</name>
        <dbReference type="ChEBI" id="CHEBI:49883"/>
        <label>1</label>
    </ligand>
</feature>
<feature type="domain" description="4Fe-4S ferredoxin-type" evidence="10">
    <location>
        <begin position="73"/>
        <end position="102"/>
    </location>
</feature>
<keyword evidence="6 8" id="KW-0408">Iron</keyword>
<dbReference type="GO" id="GO:0048038">
    <property type="term" value="F:quinone binding"/>
    <property type="evidence" value="ECO:0007669"/>
    <property type="project" value="UniProtKB-KW"/>
</dbReference>
<reference evidence="11 12" key="1">
    <citation type="submission" date="2009-07" db="EMBL/GenBank/DDBJ databases">
        <authorList>
            <person name="Madupu R."/>
            <person name="Sebastian Y."/>
            <person name="Durkin A.S."/>
            <person name="Torralba M."/>
            <person name="Methe B."/>
            <person name="Sutton G.G."/>
            <person name="Strausberg R.L."/>
            <person name="Nelson K.E."/>
        </authorList>
    </citation>
    <scope>NUCLEOTIDE SEQUENCE [LARGE SCALE GENOMIC DNA]</scope>
    <source>
        <strain evidence="11 12">RM3268</strain>
    </source>
</reference>
<dbReference type="GO" id="GO:0005506">
    <property type="term" value="F:iron ion binding"/>
    <property type="evidence" value="ECO:0007669"/>
    <property type="project" value="UniProtKB-UniRule"/>
</dbReference>
<dbReference type="InterPro" id="IPR017896">
    <property type="entry name" value="4Fe4S_Fe-S-bd"/>
</dbReference>
<feature type="binding site" evidence="8">
    <location>
        <position position="88"/>
    </location>
    <ligand>
        <name>[4Fe-4S] cluster</name>
        <dbReference type="ChEBI" id="CHEBI:49883"/>
        <label>1</label>
    </ligand>
</feature>
<dbReference type="Proteomes" id="UP000005709">
    <property type="component" value="Unassembled WGS sequence"/>
</dbReference>
<evidence type="ECO:0000256" key="6">
    <source>
        <dbReference type="ARBA" id="ARBA00023004"/>
    </source>
</evidence>
<gene>
    <name evidence="8" type="primary">nuoI</name>
    <name evidence="11" type="ORF">CAMGR0001_2680</name>
</gene>
<dbReference type="InterPro" id="IPR010226">
    <property type="entry name" value="NADH_quinone_OxRdtase_chainI"/>
</dbReference>
<dbReference type="NCBIfam" id="NF004542">
    <property type="entry name" value="PRK05888.2-3"/>
    <property type="match status" value="1"/>
</dbReference>
<feature type="binding site" evidence="8">
    <location>
        <position position="92"/>
    </location>
    <ligand>
        <name>[4Fe-4S] cluster</name>
        <dbReference type="ChEBI" id="CHEBI:49883"/>
        <label>2</label>
    </ligand>
</feature>
<evidence type="ECO:0000259" key="10">
    <source>
        <dbReference type="PROSITE" id="PS51379"/>
    </source>
</evidence>
<evidence type="ECO:0000313" key="12">
    <source>
        <dbReference type="Proteomes" id="UP000005709"/>
    </source>
</evidence>
<dbReference type="GO" id="GO:0009060">
    <property type="term" value="P:aerobic respiration"/>
    <property type="evidence" value="ECO:0007669"/>
    <property type="project" value="TreeGrafter"/>
</dbReference>
<feature type="compositionally biased region" description="Polar residues" evidence="9">
    <location>
        <begin position="368"/>
        <end position="391"/>
    </location>
</feature>
<feature type="compositionally biased region" description="Polar residues" evidence="9">
    <location>
        <begin position="271"/>
        <end position="332"/>
    </location>
</feature>
<dbReference type="Gene3D" id="3.30.70.3270">
    <property type="match status" value="1"/>
</dbReference>
<keyword evidence="8" id="KW-0830">Ubiquinone</keyword>
<name>C8PF39_9BACT</name>
<organism evidence="11 12">
    <name type="scientific">Campylobacter gracilis RM3268</name>
    <dbReference type="NCBI Taxonomy" id="553220"/>
    <lineage>
        <taxon>Bacteria</taxon>
        <taxon>Pseudomonadati</taxon>
        <taxon>Campylobacterota</taxon>
        <taxon>Epsilonproteobacteria</taxon>
        <taxon>Campylobacterales</taxon>
        <taxon>Campylobacteraceae</taxon>
        <taxon>Campylobacter</taxon>
    </lineage>
</organism>
<comment type="subunit">
    <text evidence="8">NDH-1 is composed of 14 different subunits. Subunits NuoA, H, J, K, L, M, N constitute the membrane sector of the complex.</text>
</comment>
<dbReference type="EMBL" id="ACYG01000009">
    <property type="protein sequence ID" value="EEV18667.1"/>
    <property type="molecule type" value="Genomic_DNA"/>
</dbReference>
<keyword evidence="8" id="KW-0520">NAD</keyword>
<evidence type="ECO:0000256" key="4">
    <source>
        <dbReference type="ARBA" id="ARBA00022737"/>
    </source>
</evidence>
<dbReference type="GO" id="GO:0050136">
    <property type="term" value="F:NADH dehydrogenase (quinone) (non-electrogenic) activity"/>
    <property type="evidence" value="ECO:0007669"/>
    <property type="project" value="UniProtKB-UniRule"/>
</dbReference>
<keyword evidence="2 8" id="KW-0004">4Fe-4S</keyword>
<dbReference type="GO" id="GO:0005886">
    <property type="term" value="C:plasma membrane"/>
    <property type="evidence" value="ECO:0007669"/>
    <property type="project" value="UniProtKB-SubCell"/>
</dbReference>
<evidence type="ECO:0000256" key="2">
    <source>
        <dbReference type="ARBA" id="ARBA00022485"/>
    </source>
</evidence>
<keyword evidence="7 8" id="KW-0411">Iron-sulfur</keyword>
<comment type="subcellular location">
    <subcellularLocation>
        <location evidence="8">Cell membrane</location>
        <topology evidence="8">Peripheral membrane protein</topology>
    </subcellularLocation>
</comment>
<feature type="binding site" evidence="8">
    <location>
        <position position="124"/>
    </location>
    <ligand>
        <name>[4Fe-4S] cluster</name>
        <dbReference type="ChEBI" id="CHEBI:49883"/>
        <label>2</label>
    </ligand>
</feature>
<comment type="similarity">
    <text evidence="1 8">Belongs to the complex I 23 kDa subunit family.</text>
</comment>
<evidence type="ECO:0000256" key="5">
    <source>
        <dbReference type="ARBA" id="ARBA00022967"/>
    </source>
</evidence>
<dbReference type="OrthoDB" id="9808559at2"/>
<keyword evidence="8" id="KW-0472">Membrane</keyword>
<feature type="binding site" evidence="8">
    <location>
        <position position="131"/>
    </location>
    <ligand>
        <name>[4Fe-4S] cluster</name>
        <dbReference type="ChEBI" id="CHEBI:49883"/>
        <label>1</label>
    </ligand>
</feature>
<dbReference type="GO" id="GO:0051539">
    <property type="term" value="F:4 iron, 4 sulfur cluster binding"/>
    <property type="evidence" value="ECO:0007669"/>
    <property type="project" value="UniProtKB-KW"/>
</dbReference>
<dbReference type="InterPro" id="IPR017900">
    <property type="entry name" value="4Fe4S_Fe_S_CS"/>
</dbReference>
<proteinExistence type="inferred from homology"/>
<dbReference type="NCBIfam" id="TIGR01971">
    <property type="entry name" value="NuoI"/>
    <property type="match status" value="1"/>
</dbReference>
<dbReference type="HAMAP" id="MF_01351">
    <property type="entry name" value="NDH1_NuoI"/>
    <property type="match status" value="1"/>
</dbReference>
<keyword evidence="12" id="KW-1185">Reference proteome</keyword>
<sequence length="401" mass="43127">MARYVQIDKRAPIKSGGDKLRRFLARTFNGELFVGLWVVLKNMFKRGGSHTLRYPMEKFVMPPRYRGVHKLMRLLESGSERCIGCGLCEKICVANCIAMETSLGSDGRKKVDNYSINLGRCVYCGLCADVCPEIAIVHGCEYELASEQRAYYGFKEDLLIRGENLCLNGAAQEFAGYGSLDENAGARIKVTPNAYIKSDAASDEPNLKNADLNLKSAAESSKKEGAASDKILFSGAGLSGEILAERQDAEQASLRESSAADAENSKENSADAENSTLDSQRNSKENSASQSAEDSVTDSKNFAENSKESSVASHAENSVGDSTENFKNNSATNDDSSENSKENSVPQDAGNSAARGKKSKANSKKNSTEGAENSTLDSARNSKENSASQCAEDSAAQGEEQ</sequence>
<keyword evidence="11" id="KW-0560">Oxidoreductase</keyword>
<dbReference type="SUPFAM" id="SSF54862">
    <property type="entry name" value="4Fe-4S ferredoxins"/>
    <property type="match status" value="1"/>
</dbReference>
<protein>
    <recommendedName>
        <fullName evidence="8">NADH-quinone oxidoreductase subunit I</fullName>
        <ecNumber evidence="8">7.1.1.-</ecNumber>
    </recommendedName>
    <alternativeName>
        <fullName evidence="8">NADH dehydrogenase I subunit I</fullName>
    </alternativeName>
    <alternativeName>
        <fullName evidence="8">NDH-1 subunit I</fullName>
    </alternativeName>
</protein>
<evidence type="ECO:0000313" key="11">
    <source>
        <dbReference type="EMBL" id="EEV18667.1"/>
    </source>
</evidence>
<comment type="catalytic activity">
    <reaction evidence="8">
        <text>a quinone + NADH + 5 H(+)(in) = a quinol + NAD(+) + 4 H(+)(out)</text>
        <dbReference type="Rhea" id="RHEA:57888"/>
        <dbReference type="ChEBI" id="CHEBI:15378"/>
        <dbReference type="ChEBI" id="CHEBI:24646"/>
        <dbReference type="ChEBI" id="CHEBI:57540"/>
        <dbReference type="ChEBI" id="CHEBI:57945"/>
        <dbReference type="ChEBI" id="CHEBI:132124"/>
    </reaction>
</comment>
<dbReference type="AlphaFoldDB" id="C8PF39"/>
<evidence type="ECO:0000256" key="1">
    <source>
        <dbReference type="ARBA" id="ARBA00010277"/>
    </source>
</evidence>
<dbReference type="Pfam" id="PF12838">
    <property type="entry name" value="Fer4_7"/>
    <property type="match status" value="1"/>
</dbReference>
<dbReference type="EC" id="7.1.1.-" evidence="8"/>